<proteinExistence type="predicted"/>
<accession>A0A0A9FIX1</accession>
<protein>
    <submittedName>
        <fullName evidence="1">Uncharacterized protein</fullName>
    </submittedName>
</protein>
<evidence type="ECO:0000313" key="1">
    <source>
        <dbReference type="EMBL" id="JAE12985.1"/>
    </source>
</evidence>
<sequence length="42" mass="5043">MAMFLMMLWVCLSKYLIMNIKISHIMLCVTPNFSKFCNWLNL</sequence>
<reference evidence="1" key="1">
    <citation type="submission" date="2014-09" db="EMBL/GenBank/DDBJ databases">
        <authorList>
            <person name="Magalhaes I.L.F."/>
            <person name="Oliveira U."/>
            <person name="Santos F.R."/>
            <person name="Vidigal T.H.D.A."/>
            <person name="Brescovit A.D."/>
            <person name="Santos A.J."/>
        </authorList>
    </citation>
    <scope>NUCLEOTIDE SEQUENCE</scope>
    <source>
        <tissue evidence="1">Shoot tissue taken approximately 20 cm above the soil surface</tissue>
    </source>
</reference>
<dbReference type="EMBL" id="GBRH01184911">
    <property type="protein sequence ID" value="JAE12985.1"/>
    <property type="molecule type" value="Transcribed_RNA"/>
</dbReference>
<organism evidence="1">
    <name type="scientific">Arundo donax</name>
    <name type="common">Giant reed</name>
    <name type="synonym">Donax arundinaceus</name>
    <dbReference type="NCBI Taxonomy" id="35708"/>
    <lineage>
        <taxon>Eukaryota</taxon>
        <taxon>Viridiplantae</taxon>
        <taxon>Streptophyta</taxon>
        <taxon>Embryophyta</taxon>
        <taxon>Tracheophyta</taxon>
        <taxon>Spermatophyta</taxon>
        <taxon>Magnoliopsida</taxon>
        <taxon>Liliopsida</taxon>
        <taxon>Poales</taxon>
        <taxon>Poaceae</taxon>
        <taxon>PACMAD clade</taxon>
        <taxon>Arundinoideae</taxon>
        <taxon>Arundineae</taxon>
        <taxon>Arundo</taxon>
    </lineage>
</organism>
<reference evidence="1" key="2">
    <citation type="journal article" date="2015" name="Data Brief">
        <title>Shoot transcriptome of the giant reed, Arundo donax.</title>
        <authorList>
            <person name="Barrero R.A."/>
            <person name="Guerrero F.D."/>
            <person name="Moolhuijzen P."/>
            <person name="Goolsby J.A."/>
            <person name="Tidwell J."/>
            <person name="Bellgard S.E."/>
            <person name="Bellgard M.I."/>
        </authorList>
    </citation>
    <scope>NUCLEOTIDE SEQUENCE</scope>
    <source>
        <tissue evidence="1">Shoot tissue taken approximately 20 cm above the soil surface</tissue>
    </source>
</reference>
<name>A0A0A9FIX1_ARUDO</name>
<dbReference type="AlphaFoldDB" id="A0A0A9FIX1"/>